<evidence type="ECO:0000313" key="3">
    <source>
        <dbReference type="EMBL" id="VEL10772.1"/>
    </source>
</evidence>
<evidence type="ECO:0000256" key="1">
    <source>
        <dbReference type="ARBA" id="ARBA00022737"/>
    </source>
</evidence>
<keyword evidence="1" id="KW-0677">Repeat</keyword>
<accession>A0A448WG04</accession>
<dbReference type="PANTHER" id="PTHR19211:SF14">
    <property type="entry name" value="ATP-BINDING CASSETTE SUB-FAMILY F MEMBER 1"/>
    <property type="match status" value="1"/>
</dbReference>
<protein>
    <recommendedName>
        <fullName evidence="5">ABC transporter domain-containing protein</fullName>
    </recommendedName>
</protein>
<sequence>MPPKRNARKQDLDFQDNEAPKESKKGQTKENPKRGTHKIPSSEDNYEQRVEPPLKDKTKKGKKNKKRGDSDSEEQETQFNSKCLIEDAKNSALSKKADVEKRVKVAPHKGKKKKGDIQPQSDSEHEKLSSDVGNNIPSEKPSDDMMGDVCVNEDNVQIPESGVDDEFYTKKRKAGRAKNRKADPQISKPEQTIVQNAKKNKTVKKGKRNKDGFNDSDDSNSQFPDLTGKLQSLTIENNDEQDDDFEEISLSSKSRFGVFSQLVPTNVDRAQVKSMNVDVPPKTTKISSQNDTEVCTNILANTHQPLVSKDSDIQSAEILTSDHSSVMDNATKELDLVPNETPNELVDTFDESKKESIIDKHDVNGVLVEPGELEPASVKLKISKKELKKIKKKEEFERLIEDSKAKIISASGTLDNFALSQAGAGMAKVSAFDNQVDIKVEGFSIAAKGKDLFVNANLSIVRGRRYGLVGPNGLD</sequence>
<evidence type="ECO:0000256" key="2">
    <source>
        <dbReference type="SAM" id="MobiDB-lite"/>
    </source>
</evidence>
<gene>
    <name evidence="3" type="ORF">PXEA_LOCUS4212</name>
</gene>
<dbReference type="InterPro" id="IPR050611">
    <property type="entry name" value="ABCF"/>
</dbReference>
<feature type="compositionally biased region" description="Basic and acidic residues" evidence="2">
    <location>
        <begin position="46"/>
        <end position="56"/>
    </location>
</feature>
<feature type="compositionally biased region" description="Basic and acidic residues" evidence="2">
    <location>
        <begin position="8"/>
        <end position="33"/>
    </location>
</feature>
<evidence type="ECO:0000313" key="4">
    <source>
        <dbReference type="Proteomes" id="UP000784294"/>
    </source>
</evidence>
<feature type="compositionally biased region" description="Basic residues" evidence="2">
    <location>
        <begin position="170"/>
        <end position="179"/>
    </location>
</feature>
<organism evidence="3 4">
    <name type="scientific">Protopolystoma xenopodis</name>
    <dbReference type="NCBI Taxonomy" id="117903"/>
    <lineage>
        <taxon>Eukaryota</taxon>
        <taxon>Metazoa</taxon>
        <taxon>Spiralia</taxon>
        <taxon>Lophotrochozoa</taxon>
        <taxon>Platyhelminthes</taxon>
        <taxon>Monogenea</taxon>
        <taxon>Polyopisthocotylea</taxon>
        <taxon>Polystomatidea</taxon>
        <taxon>Polystomatidae</taxon>
        <taxon>Protopolystoma</taxon>
    </lineage>
</organism>
<reference evidence="3" key="1">
    <citation type="submission" date="2018-11" db="EMBL/GenBank/DDBJ databases">
        <authorList>
            <consortium name="Pathogen Informatics"/>
        </authorList>
    </citation>
    <scope>NUCLEOTIDE SEQUENCE</scope>
</reference>
<feature type="compositionally biased region" description="Basic and acidic residues" evidence="2">
    <location>
        <begin position="84"/>
        <end position="103"/>
    </location>
</feature>
<feature type="compositionally biased region" description="Basic residues" evidence="2">
    <location>
        <begin position="198"/>
        <end position="208"/>
    </location>
</feature>
<comment type="caution">
    <text evidence="3">The sequence shown here is derived from an EMBL/GenBank/DDBJ whole genome shotgun (WGS) entry which is preliminary data.</text>
</comment>
<name>A0A448WG04_9PLAT</name>
<dbReference type="Proteomes" id="UP000784294">
    <property type="component" value="Unassembled WGS sequence"/>
</dbReference>
<feature type="compositionally biased region" description="Basic residues" evidence="2">
    <location>
        <begin position="57"/>
        <end position="66"/>
    </location>
</feature>
<dbReference type="AlphaFoldDB" id="A0A448WG04"/>
<dbReference type="PANTHER" id="PTHR19211">
    <property type="entry name" value="ATP-BINDING TRANSPORT PROTEIN-RELATED"/>
    <property type="match status" value="1"/>
</dbReference>
<dbReference type="GO" id="GO:0005524">
    <property type="term" value="F:ATP binding"/>
    <property type="evidence" value="ECO:0007669"/>
    <property type="project" value="TreeGrafter"/>
</dbReference>
<proteinExistence type="predicted"/>
<dbReference type="OrthoDB" id="2110130at2759"/>
<keyword evidence="4" id="KW-1185">Reference proteome</keyword>
<evidence type="ECO:0008006" key="5">
    <source>
        <dbReference type="Google" id="ProtNLM"/>
    </source>
</evidence>
<feature type="compositionally biased region" description="Basic residues" evidence="2">
    <location>
        <begin position="104"/>
        <end position="114"/>
    </location>
</feature>
<dbReference type="EMBL" id="CAAALY010009897">
    <property type="protein sequence ID" value="VEL10772.1"/>
    <property type="molecule type" value="Genomic_DNA"/>
</dbReference>
<feature type="region of interest" description="Disordered" evidence="2">
    <location>
        <begin position="1"/>
        <end position="227"/>
    </location>
</feature>